<dbReference type="InParanoid" id="A0A1W4WY56"/>
<dbReference type="GO" id="GO:1903189">
    <property type="term" value="P:glyoxal metabolic process"/>
    <property type="evidence" value="ECO:0007669"/>
    <property type="project" value="TreeGrafter"/>
</dbReference>
<dbReference type="GO" id="GO:0046295">
    <property type="term" value="P:glycolate biosynthetic process"/>
    <property type="evidence" value="ECO:0007669"/>
    <property type="project" value="TreeGrafter"/>
</dbReference>
<dbReference type="InterPro" id="IPR050325">
    <property type="entry name" value="Prot/Nucl_acid_deglycase"/>
</dbReference>
<evidence type="ECO:0000313" key="3">
    <source>
        <dbReference type="RefSeq" id="XP_018328784.1"/>
    </source>
</evidence>
<dbReference type="FunCoup" id="A0A1W4WY56">
    <property type="interactions" value="1405"/>
</dbReference>
<dbReference type="GO" id="GO:0006979">
    <property type="term" value="P:response to oxidative stress"/>
    <property type="evidence" value="ECO:0007669"/>
    <property type="project" value="TreeGrafter"/>
</dbReference>
<dbReference type="SUPFAM" id="SSF52317">
    <property type="entry name" value="Class I glutamine amidotransferase-like"/>
    <property type="match status" value="1"/>
</dbReference>
<feature type="domain" description="DJ-1/PfpI" evidence="1">
    <location>
        <begin position="3"/>
        <end position="169"/>
    </location>
</feature>
<dbReference type="PANTHER" id="PTHR48094:SF12">
    <property type="entry name" value="PARKINSON DISEASE PROTEIN 7 HOMOLOG"/>
    <property type="match status" value="1"/>
</dbReference>
<reference evidence="3" key="1">
    <citation type="submission" date="2025-08" db="UniProtKB">
        <authorList>
            <consortium name="RefSeq"/>
        </authorList>
    </citation>
    <scope>IDENTIFICATION</scope>
    <source>
        <tissue evidence="3">Entire body</tissue>
    </source>
</reference>
<dbReference type="RefSeq" id="XP_018328784.1">
    <property type="nucleotide sequence ID" value="XM_018473282.1"/>
</dbReference>
<dbReference type="InterPro" id="IPR029062">
    <property type="entry name" value="Class_I_gatase-like"/>
</dbReference>
<dbReference type="NCBIfam" id="TIGR01383">
    <property type="entry name" value="not_thiJ"/>
    <property type="match status" value="1"/>
</dbReference>
<gene>
    <name evidence="3" type="primary">LOC108739397</name>
</gene>
<dbReference type="Pfam" id="PF01965">
    <property type="entry name" value="DJ-1_PfpI"/>
    <property type="match status" value="1"/>
</dbReference>
<dbReference type="KEGG" id="apln:108739397"/>
<dbReference type="InterPro" id="IPR006287">
    <property type="entry name" value="DJ-1"/>
</dbReference>
<dbReference type="CDD" id="cd03135">
    <property type="entry name" value="GATase1_DJ-1"/>
    <property type="match status" value="1"/>
</dbReference>
<dbReference type="GO" id="GO:0005739">
    <property type="term" value="C:mitochondrion"/>
    <property type="evidence" value="ECO:0007669"/>
    <property type="project" value="TreeGrafter"/>
</dbReference>
<dbReference type="Proteomes" id="UP000192223">
    <property type="component" value="Unplaced"/>
</dbReference>
<dbReference type="GeneID" id="108739397"/>
<dbReference type="AlphaFoldDB" id="A0A1W4WY56"/>
<dbReference type="OrthoDB" id="543156at2759"/>
<dbReference type="STRING" id="224129.A0A1W4WY56"/>
<proteinExistence type="predicted"/>
<organism evidence="2 3">
    <name type="scientific">Agrilus planipennis</name>
    <name type="common">Emerald ash borer</name>
    <name type="synonym">Agrilus marcopoli</name>
    <dbReference type="NCBI Taxonomy" id="224129"/>
    <lineage>
        <taxon>Eukaryota</taxon>
        <taxon>Metazoa</taxon>
        <taxon>Ecdysozoa</taxon>
        <taxon>Arthropoda</taxon>
        <taxon>Hexapoda</taxon>
        <taxon>Insecta</taxon>
        <taxon>Pterygota</taxon>
        <taxon>Neoptera</taxon>
        <taxon>Endopterygota</taxon>
        <taxon>Coleoptera</taxon>
        <taxon>Polyphaga</taxon>
        <taxon>Elateriformia</taxon>
        <taxon>Buprestoidea</taxon>
        <taxon>Buprestidae</taxon>
        <taxon>Agrilinae</taxon>
        <taxon>Agrilus</taxon>
    </lineage>
</organism>
<keyword evidence="2" id="KW-1185">Reference proteome</keyword>
<dbReference type="PANTHER" id="PTHR48094">
    <property type="entry name" value="PROTEIN/NUCLEIC ACID DEGLYCASE DJ-1-RELATED"/>
    <property type="match status" value="1"/>
</dbReference>
<name>A0A1W4WY56_AGRPL</name>
<protein>
    <submittedName>
        <fullName evidence="3">Protein dj-1beta-like isoform X1</fullName>
    </submittedName>
</protein>
<dbReference type="GO" id="GO:0005634">
    <property type="term" value="C:nucleus"/>
    <property type="evidence" value="ECO:0007669"/>
    <property type="project" value="TreeGrafter"/>
</dbReference>
<dbReference type="InterPro" id="IPR002818">
    <property type="entry name" value="DJ-1/PfpI"/>
</dbReference>
<evidence type="ECO:0000259" key="1">
    <source>
        <dbReference type="Pfam" id="PF01965"/>
    </source>
</evidence>
<evidence type="ECO:0000313" key="2">
    <source>
        <dbReference type="Proteomes" id="UP000192223"/>
    </source>
</evidence>
<sequence length="189" mass="20507">MPKRALVLLAEESEEMEAVTIIDILHRAGIEVEIVGIPENKTIRCNGGVVVHPTIDIQRARTRGPFDVIVLPGGLSGAKVLGKHREVGNILREQDNSGRIIAAGCAAPVFVLKAHGIGEGKMFTCYPTLVDNLTNDGKHYFSPDNVVIDGNITTSREPSMAVDFALSIVLQLTDSNKYNEIVKAVRPLR</sequence>
<dbReference type="Gene3D" id="3.40.50.880">
    <property type="match status" value="1"/>
</dbReference>
<accession>A0A1W4WY56</accession>